<name>A0A9J6D952_RHIMP</name>
<dbReference type="VEuPathDB" id="VectorBase:LOC119175880"/>
<gene>
    <name evidence="1" type="ORF">HPB51_008173</name>
</gene>
<proteinExistence type="predicted"/>
<reference evidence="1" key="1">
    <citation type="journal article" date="2020" name="Cell">
        <title>Large-Scale Comparative Analyses of Tick Genomes Elucidate Their Genetic Diversity and Vector Capacities.</title>
        <authorList>
            <consortium name="Tick Genome and Microbiome Consortium (TIGMIC)"/>
            <person name="Jia N."/>
            <person name="Wang J."/>
            <person name="Shi W."/>
            <person name="Du L."/>
            <person name="Sun Y."/>
            <person name="Zhan W."/>
            <person name="Jiang J.F."/>
            <person name="Wang Q."/>
            <person name="Zhang B."/>
            <person name="Ji P."/>
            <person name="Bell-Sakyi L."/>
            <person name="Cui X.M."/>
            <person name="Yuan T.T."/>
            <person name="Jiang B.G."/>
            <person name="Yang W.F."/>
            <person name="Lam T.T."/>
            <person name="Chang Q.C."/>
            <person name="Ding S.J."/>
            <person name="Wang X.J."/>
            <person name="Zhu J.G."/>
            <person name="Ruan X.D."/>
            <person name="Zhao L."/>
            <person name="Wei J.T."/>
            <person name="Ye R.Z."/>
            <person name="Que T.C."/>
            <person name="Du C.H."/>
            <person name="Zhou Y.H."/>
            <person name="Cheng J.X."/>
            <person name="Dai P.F."/>
            <person name="Guo W.B."/>
            <person name="Han X.H."/>
            <person name="Huang E.J."/>
            <person name="Li L.F."/>
            <person name="Wei W."/>
            <person name="Gao Y.C."/>
            <person name="Liu J.Z."/>
            <person name="Shao H.Z."/>
            <person name="Wang X."/>
            <person name="Wang C.C."/>
            <person name="Yang T.C."/>
            <person name="Huo Q.B."/>
            <person name="Li W."/>
            <person name="Chen H.Y."/>
            <person name="Chen S.E."/>
            <person name="Zhou L.G."/>
            <person name="Ni X.B."/>
            <person name="Tian J.H."/>
            <person name="Sheng Y."/>
            <person name="Liu T."/>
            <person name="Pan Y.S."/>
            <person name="Xia L.Y."/>
            <person name="Li J."/>
            <person name="Zhao F."/>
            <person name="Cao W.C."/>
        </authorList>
    </citation>
    <scope>NUCLEOTIDE SEQUENCE</scope>
    <source>
        <strain evidence="1">Rmic-2018</strain>
    </source>
</reference>
<comment type="caution">
    <text evidence="1">The sequence shown here is derived from an EMBL/GenBank/DDBJ whole genome shotgun (WGS) entry which is preliminary data.</text>
</comment>
<organism evidence="1 2">
    <name type="scientific">Rhipicephalus microplus</name>
    <name type="common">Cattle tick</name>
    <name type="synonym">Boophilus microplus</name>
    <dbReference type="NCBI Taxonomy" id="6941"/>
    <lineage>
        <taxon>Eukaryota</taxon>
        <taxon>Metazoa</taxon>
        <taxon>Ecdysozoa</taxon>
        <taxon>Arthropoda</taxon>
        <taxon>Chelicerata</taxon>
        <taxon>Arachnida</taxon>
        <taxon>Acari</taxon>
        <taxon>Parasitiformes</taxon>
        <taxon>Ixodida</taxon>
        <taxon>Ixodoidea</taxon>
        <taxon>Ixodidae</taxon>
        <taxon>Rhipicephalinae</taxon>
        <taxon>Rhipicephalus</taxon>
        <taxon>Boophilus</taxon>
    </lineage>
</organism>
<reference evidence="1" key="2">
    <citation type="submission" date="2021-09" db="EMBL/GenBank/DDBJ databases">
        <authorList>
            <person name="Jia N."/>
            <person name="Wang J."/>
            <person name="Shi W."/>
            <person name="Du L."/>
            <person name="Sun Y."/>
            <person name="Zhan W."/>
            <person name="Jiang J."/>
            <person name="Wang Q."/>
            <person name="Zhang B."/>
            <person name="Ji P."/>
            <person name="Sakyi L.B."/>
            <person name="Cui X."/>
            <person name="Yuan T."/>
            <person name="Jiang B."/>
            <person name="Yang W."/>
            <person name="Lam T.T.-Y."/>
            <person name="Chang Q."/>
            <person name="Ding S."/>
            <person name="Wang X."/>
            <person name="Zhu J."/>
            <person name="Ruan X."/>
            <person name="Zhao L."/>
            <person name="Wei J."/>
            <person name="Que T."/>
            <person name="Du C."/>
            <person name="Cheng J."/>
            <person name="Dai P."/>
            <person name="Han X."/>
            <person name="Huang E."/>
            <person name="Gao Y."/>
            <person name="Liu J."/>
            <person name="Shao H."/>
            <person name="Ye R."/>
            <person name="Li L."/>
            <person name="Wei W."/>
            <person name="Wang X."/>
            <person name="Wang C."/>
            <person name="Huo Q."/>
            <person name="Li W."/>
            <person name="Guo W."/>
            <person name="Chen H."/>
            <person name="Chen S."/>
            <person name="Zhou L."/>
            <person name="Zhou L."/>
            <person name="Ni X."/>
            <person name="Tian J."/>
            <person name="Zhou Y."/>
            <person name="Sheng Y."/>
            <person name="Liu T."/>
            <person name="Pan Y."/>
            <person name="Xia L."/>
            <person name="Li J."/>
            <person name="Zhao F."/>
            <person name="Cao W."/>
        </authorList>
    </citation>
    <scope>NUCLEOTIDE SEQUENCE</scope>
    <source>
        <strain evidence="1">Rmic-2018</strain>
        <tissue evidence="1">Larvae</tissue>
    </source>
</reference>
<evidence type="ECO:0000313" key="2">
    <source>
        <dbReference type="Proteomes" id="UP000821866"/>
    </source>
</evidence>
<keyword evidence="2" id="KW-1185">Reference proteome</keyword>
<dbReference type="AlphaFoldDB" id="A0A9J6D952"/>
<evidence type="ECO:0000313" key="1">
    <source>
        <dbReference type="EMBL" id="KAH8018498.1"/>
    </source>
</evidence>
<sequence length="165" mass="18499">MGSEIGVVTLSAANRWCDWGSKAATSLYALTGEVTLIQELSPLVISKRDLLSKCQDLINILQREFVLVLPCSSVREVIDDAISYFATNNILCTCDSTQPKQDDPYAWSTDDESSLNNSEYEYGESREYEFMEEYSNLKMRRRSLKGVGTTRNHRCSASMGTAVAR</sequence>
<dbReference type="EMBL" id="JABSTU010000010">
    <property type="protein sequence ID" value="KAH8018498.1"/>
    <property type="molecule type" value="Genomic_DNA"/>
</dbReference>
<accession>A0A9J6D952</accession>
<dbReference type="Proteomes" id="UP000821866">
    <property type="component" value="Chromosome 8"/>
</dbReference>
<protein>
    <submittedName>
        <fullName evidence="1">Uncharacterized protein</fullName>
    </submittedName>
</protein>